<dbReference type="PROSITE" id="PS50236">
    <property type="entry name" value="CHCR"/>
    <property type="match status" value="1"/>
</dbReference>
<dbReference type="AlphaFoldDB" id="A0A9P1MDQ4"/>
<evidence type="ECO:0000256" key="1">
    <source>
        <dbReference type="ARBA" id="ARBA00004184"/>
    </source>
</evidence>
<evidence type="ECO:0000259" key="6">
    <source>
        <dbReference type="PROSITE" id="PS50219"/>
    </source>
</evidence>
<feature type="domain" description="CNH" evidence="6">
    <location>
        <begin position="18"/>
        <end position="330"/>
    </location>
</feature>
<dbReference type="GO" id="GO:0034058">
    <property type="term" value="P:endosomal vesicle fusion"/>
    <property type="evidence" value="ECO:0007669"/>
    <property type="project" value="TreeGrafter"/>
</dbReference>
<feature type="region of interest" description="Disordered" evidence="5">
    <location>
        <begin position="47"/>
        <end position="84"/>
    </location>
</feature>
<evidence type="ECO:0000313" key="7">
    <source>
        <dbReference type="EMBL" id="CAI4219684.1"/>
    </source>
</evidence>
<reference evidence="7" key="1">
    <citation type="submission" date="2022-11" db="EMBL/GenBank/DDBJ databases">
        <authorList>
            <person name="Scott C."/>
            <person name="Bruce N."/>
        </authorList>
    </citation>
    <scope>NUCLEOTIDE SEQUENCE</scope>
</reference>
<dbReference type="GO" id="GO:0012505">
    <property type="term" value="C:endomembrane system"/>
    <property type="evidence" value="ECO:0007669"/>
    <property type="project" value="UniProtKB-SubCell"/>
</dbReference>
<dbReference type="GO" id="GO:0000329">
    <property type="term" value="C:fungal-type vacuole membrane"/>
    <property type="evidence" value="ECO:0007669"/>
    <property type="project" value="TreeGrafter"/>
</dbReference>
<dbReference type="InterPro" id="IPR019453">
    <property type="entry name" value="VPS39/TGFA1_Znf"/>
</dbReference>
<sequence>MLSAFTARPIIELRARDKSKIETILADGDRVFVGLNTGSLRIYRVNELHPEKSTNGSSQPSASAGRSPRNSTDQPPSQTNQKPTDLLREVEKFSTRAIEQLAVIKEANTLVSLSNYHVSFHDFQTYELVETLARTRNASCFAVTSNIIKDPATGIPEIISRLAVAVKRKLLLWSWHESELHPDVTEVSLTETIRSLTWANATKVFGRRGSAGAQGGRFGAVTTSGMGYMGLGGYIPKPLSARLAEGELLLAKDINTQFINDEGQPLEKNQIPWQTAPEAIGYSYPCTPTPMLSLAQGKGFHASSERCVWKMGATDYDSQIKQLVEAAGYDEAISILDMLEDALLRNKAESLRETKMLKAEKLFRQKQYRKSLDLFNDEDVHAPPERVLRLSCRWHEWYGADNAGTQHTLCVLSSQGRCCRGGGFVSMFMGGRRQTITDDASTKSPRKESTDSDDAASIKPKPSPDGFLEGQDLTKAVLELNSYLAGTRARLQRVIDPATGKLKPRSSKDKTAEETLKALLSSAHDESDLELEKQLRETFTLVDTTLFRAYMFSRPTLAGSLFRIPNFCDPEVVNEKLVEHNRFTELVDFFYGKKLHAKALELLHRFGAAEGPDEAAPALHGPQRTISYLQNLPPSEIDLVLKYAEWALRASPDLAMEIFVTDTENAETLPRARVVSFLSGIDPSLEIRYLEHIIMELDDMTPEFHNRLVELLIQHLKDNARGDEWDTVMEKLIKFLPSSRQYSLSRAFGLIPREDPSFYQVQAVILFLMGQHKQALEIYVFKMQDYAKAEDMVNESRVAAGLRATEYITSQAHLLLGDGVPGGQAGRSRRVVVTEEKLCGVCHKRLGGSVVSVLADNTVVHYGCANRAGIQRPDGPRAASWGRTMS</sequence>
<keyword evidence="2" id="KW-0472">Membrane</keyword>
<dbReference type="PANTHER" id="PTHR12894:SF49">
    <property type="entry name" value="VAM6_VPS39-LIKE PROTEIN"/>
    <property type="match status" value="1"/>
</dbReference>
<dbReference type="Pfam" id="PF10366">
    <property type="entry name" value="Vps39_1"/>
    <property type="match status" value="1"/>
</dbReference>
<dbReference type="Pfam" id="PF00780">
    <property type="entry name" value="CNH"/>
    <property type="match status" value="1"/>
</dbReference>
<name>A0A9P1MDQ4_9PEZI</name>
<dbReference type="GO" id="GO:0006914">
    <property type="term" value="P:autophagy"/>
    <property type="evidence" value="ECO:0007669"/>
    <property type="project" value="TreeGrafter"/>
</dbReference>
<dbReference type="InterPro" id="IPR032914">
    <property type="entry name" value="Vam6/VPS39/TRAP1"/>
</dbReference>
<comment type="caution">
    <text evidence="7">The sequence shown here is derived from an EMBL/GenBank/DDBJ whole genome shotgun (WGS) entry which is preliminary data.</text>
</comment>
<feature type="compositionally biased region" description="Polar residues" evidence="5">
    <location>
        <begin position="53"/>
        <end position="83"/>
    </location>
</feature>
<dbReference type="PANTHER" id="PTHR12894">
    <property type="entry name" value="CNH DOMAIN CONTAINING"/>
    <property type="match status" value="1"/>
</dbReference>
<comment type="similarity">
    <text evidence="3">Belongs to the VAM6/VPS39 family.</text>
</comment>
<evidence type="ECO:0000313" key="8">
    <source>
        <dbReference type="Proteomes" id="UP000838763"/>
    </source>
</evidence>
<dbReference type="OrthoDB" id="10260443at2759"/>
<dbReference type="GO" id="GO:0006886">
    <property type="term" value="P:intracellular protein transport"/>
    <property type="evidence" value="ECO:0007669"/>
    <property type="project" value="UniProtKB-UniRule"/>
</dbReference>
<dbReference type="InterPro" id="IPR019452">
    <property type="entry name" value="VPS39/TGF_beta_rcpt-assoc_1"/>
</dbReference>
<organism evidence="7 8">
    <name type="scientific">Parascedosporium putredinis</name>
    <dbReference type="NCBI Taxonomy" id="1442378"/>
    <lineage>
        <taxon>Eukaryota</taxon>
        <taxon>Fungi</taxon>
        <taxon>Dikarya</taxon>
        <taxon>Ascomycota</taxon>
        <taxon>Pezizomycotina</taxon>
        <taxon>Sordariomycetes</taxon>
        <taxon>Hypocreomycetidae</taxon>
        <taxon>Microascales</taxon>
        <taxon>Microascaceae</taxon>
        <taxon>Parascedosporium</taxon>
    </lineage>
</organism>
<dbReference type="PROSITE" id="PS50219">
    <property type="entry name" value="CNH"/>
    <property type="match status" value="1"/>
</dbReference>
<gene>
    <name evidence="7" type="ORF">PPNO1_LOCUS9237</name>
</gene>
<evidence type="ECO:0000256" key="5">
    <source>
        <dbReference type="SAM" id="MobiDB-lite"/>
    </source>
</evidence>
<feature type="repeat" description="CHCR" evidence="4">
    <location>
        <begin position="662"/>
        <end position="820"/>
    </location>
</feature>
<dbReference type="EMBL" id="CALLCH030000020">
    <property type="protein sequence ID" value="CAI4219684.1"/>
    <property type="molecule type" value="Genomic_DNA"/>
</dbReference>
<keyword evidence="8" id="KW-1185">Reference proteome</keyword>
<evidence type="ECO:0000256" key="4">
    <source>
        <dbReference type="PROSITE-ProRule" id="PRU01006"/>
    </source>
</evidence>
<accession>A0A9P1MDQ4</accession>
<evidence type="ECO:0000256" key="3">
    <source>
        <dbReference type="ARBA" id="ARBA00038201"/>
    </source>
</evidence>
<dbReference type="Pfam" id="PF10367">
    <property type="entry name" value="zf-Vps39_C"/>
    <property type="match status" value="1"/>
</dbReference>
<evidence type="ECO:0000256" key="2">
    <source>
        <dbReference type="ARBA" id="ARBA00023136"/>
    </source>
</evidence>
<dbReference type="InterPro" id="IPR001180">
    <property type="entry name" value="CNH_dom"/>
</dbReference>
<protein>
    <recommendedName>
        <fullName evidence="6">CNH domain-containing protein</fullName>
    </recommendedName>
</protein>
<proteinExistence type="inferred from homology"/>
<comment type="subcellular location">
    <subcellularLocation>
        <location evidence="1">Endomembrane system</location>
        <topology evidence="1">Peripheral membrane protein</topology>
    </subcellularLocation>
</comment>
<dbReference type="Proteomes" id="UP000838763">
    <property type="component" value="Unassembled WGS sequence"/>
</dbReference>
<dbReference type="InterPro" id="IPR000547">
    <property type="entry name" value="Clathrin_H-chain/VPS_repeat"/>
</dbReference>
<feature type="region of interest" description="Disordered" evidence="5">
    <location>
        <begin position="436"/>
        <end position="468"/>
    </location>
</feature>